<evidence type="ECO:0000313" key="2">
    <source>
        <dbReference type="Proteomes" id="UP000242313"/>
    </source>
</evidence>
<sequence length="76" mass="8547">MKRSDVQAKQAEGLLFDTYLMANPAATQEWIIFFKKGAGRGFFLVDENDDVLSFSLLDDAVAELRSLGVKRVELHI</sequence>
<name>A0A2A3MES0_9PSED</name>
<comment type="caution">
    <text evidence="1">The sequence shown here is derived from an EMBL/GenBank/DDBJ whole genome shotgun (WGS) entry which is preliminary data.</text>
</comment>
<accession>A0A395RAR3</accession>
<dbReference type="EMBL" id="NTMR01000020">
    <property type="protein sequence ID" value="PBK03326.1"/>
    <property type="molecule type" value="Genomic_DNA"/>
</dbReference>
<protein>
    <submittedName>
        <fullName evidence="1">Uncharacterized protein</fullName>
    </submittedName>
</protein>
<organism evidence="1 2">
    <name type="scientific">Pseudomonas abyssi</name>
    <dbReference type="NCBI Taxonomy" id="170540"/>
    <lineage>
        <taxon>Bacteria</taxon>
        <taxon>Pseudomonadati</taxon>
        <taxon>Pseudomonadota</taxon>
        <taxon>Gammaproteobacteria</taxon>
        <taxon>Pseudomonadales</taxon>
        <taxon>Pseudomonadaceae</taxon>
        <taxon>Pseudomonas</taxon>
    </lineage>
</organism>
<dbReference type="Proteomes" id="UP000242313">
    <property type="component" value="Unassembled WGS sequence"/>
</dbReference>
<reference evidence="1 2" key="1">
    <citation type="submission" date="2017-09" db="EMBL/GenBank/DDBJ databases">
        <title>Pseudomonas abyssi sp. nov. isolated from Abyssopelagic Water.</title>
        <authorList>
            <person name="Wei Y."/>
        </authorList>
    </citation>
    <scope>NUCLEOTIDE SEQUENCE [LARGE SCALE GENOMIC DNA]</scope>
    <source>
        <strain evidence="1 2">MT5</strain>
    </source>
</reference>
<dbReference type="RefSeq" id="WP_065335933.1">
    <property type="nucleotide sequence ID" value="NZ_JBLWUL010000008.1"/>
</dbReference>
<gene>
    <name evidence="1" type="ORF">CNQ84_15065</name>
</gene>
<evidence type="ECO:0000313" key="1">
    <source>
        <dbReference type="EMBL" id="PBK03326.1"/>
    </source>
</evidence>
<proteinExistence type="predicted"/>
<accession>A0A2A3MES0</accession>
<keyword evidence="2" id="KW-1185">Reference proteome</keyword>
<dbReference type="AlphaFoldDB" id="A0A2A3MES0"/>